<feature type="compositionally biased region" description="Low complexity" evidence="2">
    <location>
        <begin position="1"/>
        <end position="11"/>
    </location>
</feature>
<dbReference type="GO" id="GO:0070877">
    <property type="term" value="C:microprocessor complex"/>
    <property type="evidence" value="ECO:0007669"/>
    <property type="project" value="TreeGrafter"/>
</dbReference>
<comment type="caution">
    <text evidence="4">The sequence shown here is derived from an EMBL/GenBank/DDBJ whole genome shotgun (WGS) entry which is preliminary data.</text>
</comment>
<dbReference type="InterPro" id="IPR058938">
    <property type="entry name" value="Helical_CED_Drosha"/>
</dbReference>
<sequence>VKSWNSDSSKSSLRKGNTTTSEREMLLSKWRKNYCATREEVTRRIEELNSDSDEDILEKEKKIWTRTTPADLFYQRDEVNPKIIRGTGRLQKICRTFKEELVLRAKKINAAKPVYEPPPRKNRARICKHKSEQSSSDSSEEELTDEEDCTMEELTRKQQHPDRLHPEMWYNDVGEMNDGPLCRCSKKSRKSGIRHGIYPGEKFLKLCDLDTNNGDKLYHYRITISPPTNFLIKTPTIIQHDEHEFIFEGFSMFSHFPLGELPTCKVIRFNIEYTILYIEEKIPDNFTVHELDLFHDYLFTEVLELVDLDFKAAGDREGCSQFHFMPRFVRELPDNGKEILSMKEVLQYLLDSSVPLIKESELEEMINMAQHEWQTYADEIKGMVVTYPGKKPCSVRVDQLDRNIDLQTPGKYKFPEIV</sequence>
<gene>
    <name evidence="4" type="ORF">AMK59_8687</name>
</gene>
<feature type="domain" description="Ribonuclease 3 central" evidence="3">
    <location>
        <begin position="361"/>
        <end position="418"/>
    </location>
</feature>
<evidence type="ECO:0000259" key="3">
    <source>
        <dbReference type="Pfam" id="PF26050"/>
    </source>
</evidence>
<dbReference type="AlphaFoldDB" id="A0A0T6AT47"/>
<evidence type="ECO:0000256" key="2">
    <source>
        <dbReference type="SAM" id="MobiDB-lite"/>
    </source>
</evidence>
<proteinExistence type="predicted"/>
<dbReference type="GO" id="GO:0031054">
    <property type="term" value="P:pre-miRNA processing"/>
    <property type="evidence" value="ECO:0007669"/>
    <property type="project" value="TreeGrafter"/>
</dbReference>
<evidence type="ECO:0000313" key="5">
    <source>
        <dbReference type="Proteomes" id="UP000051574"/>
    </source>
</evidence>
<evidence type="ECO:0000256" key="1">
    <source>
        <dbReference type="ARBA" id="ARBA00022884"/>
    </source>
</evidence>
<feature type="region of interest" description="Disordered" evidence="2">
    <location>
        <begin position="1"/>
        <end position="22"/>
    </location>
</feature>
<dbReference type="Pfam" id="PF26050">
    <property type="entry name" value="Helical_CED_Drosha"/>
    <property type="match status" value="1"/>
</dbReference>
<feature type="non-terminal residue" evidence="4">
    <location>
        <position position="1"/>
    </location>
</feature>
<dbReference type="GO" id="GO:0003723">
    <property type="term" value="F:RNA binding"/>
    <property type="evidence" value="ECO:0007669"/>
    <property type="project" value="UniProtKB-KW"/>
</dbReference>
<name>A0A0T6AT47_9SCAR</name>
<dbReference type="PANTHER" id="PTHR11207:SF0">
    <property type="entry name" value="RIBONUCLEASE 3"/>
    <property type="match status" value="1"/>
</dbReference>
<organism evidence="4 5">
    <name type="scientific">Oryctes borbonicus</name>
    <dbReference type="NCBI Taxonomy" id="1629725"/>
    <lineage>
        <taxon>Eukaryota</taxon>
        <taxon>Metazoa</taxon>
        <taxon>Ecdysozoa</taxon>
        <taxon>Arthropoda</taxon>
        <taxon>Hexapoda</taxon>
        <taxon>Insecta</taxon>
        <taxon>Pterygota</taxon>
        <taxon>Neoptera</taxon>
        <taxon>Endopterygota</taxon>
        <taxon>Coleoptera</taxon>
        <taxon>Polyphaga</taxon>
        <taxon>Scarabaeiformia</taxon>
        <taxon>Scarabaeidae</taxon>
        <taxon>Dynastinae</taxon>
        <taxon>Oryctes</taxon>
    </lineage>
</organism>
<feature type="region of interest" description="Disordered" evidence="2">
    <location>
        <begin position="113"/>
        <end position="161"/>
    </location>
</feature>
<feature type="non-terminal residue" evidence="4">
    <location>
        <position position="418"/>
    </location>
</feature>
<feature type="compositionally biased region" description="Acidic residues" evidence="2">
    <location>
        <begin position="138"/>
        <end position="151"/>
    </location>
</feature>
<dbReference type="GO" id="GO:0031053">
    <property type="term" value="P:primary miRNA processing"/>
    <property type="evidence" value="ECO:0007669"/>
    <property type="project" value="TreeGrafter"/>
</dbReference>
<reference evidence="4 5" key="1">
    <citation type="submission" date="2015-09" db="EMBL/GenBank/DDBJ databases">
        <title>Draft genome of the scarab beetle Oryctes borbonicus.</title>
        <authorList>
            <person name="Meyer J.M."/>
            <person name="Markov G.V."/>
            <person name="Baskaran P."/>
            <person name="Herrmann M."/>
            <person name="Sommer R.J."/>
            <person name="Roedelsperger C."/>
        </authorList>
    </citation>
    <scope>NUCLEOTIDE SEQUENCE [LARGE SCALE GENOMIC DNA]</scope>
    <source>
        <strain evidence="4">OB123</strain>
        <tissue evidence="4">Whole animal</tissue>
    </source>
</reference>
<dbReference type="PANTHER" id="PTHR11207">
    <property type="entry name" value="RIBONUCLEASE III"/>
    <property type="match status" value="1"/>
</dbReference>
<dbReference type="GO" id="GO:0004525">
    <property type="term" value="F:ribonuclease III activity"/>
    <property type="evidence" value="ECO:0007669"/>
    <property type="project" value="TreeGrafter"/>
</dbReference>
<keyword evidence="1" id="KW-0694">RNA-binding</keyword>
<protein>
    <recommendedName>
        <fullName evidence="3">Ribonuclease 3 central domain-containing protein</fullName>
    </recommendedName>
</protein>
<dbReference type="OrthoDB" id="67027at2759"/>
<accession>A0A0T6AT47</accession>
<dbReference type="EMBL" id="LJIG01022887">
    <property type="protein sequence ID" value="KRT78218.1"/>
    <property type="molecule type" value="Genomic_DNA"/>
</dbReference>
<evidence type="ECO:0000313" key="4">
    <source>
        <dbReference type="EMBL" id="KRT78218.1"/>
    </source>
</evidence>
<dbReference type="Proteomes" id="UP000051574">
    <property type="component" value="Unassembled WGS sequence"/>
</dbReference>
<keyword evidence="5" id="KW-1185">Reference proteome</keyword>